<dbReference type="PANTHER" id="PTHR10146">
    <property type="entry name" value="PROLINE SYNTHETASE CO-TRANSCRIBED BACTERIAL HOMOLOG PROTEIN"/>
    <property type="match status" value="1"/>
</dbReference>
<dbReference type="PIRSF" id="PIRSF004848">
    <property type="entry name" value="YBL036c_PLPDEIII"/>
    <property type="match status" value="1"/>
</dbReference>
<comment type="caution">
    <text evidence="6">The sequence shown here is derived from an EMBL/GenBank/DDBJ whole genome shotgun (WGS) entry which is preliminary data.</text>
</comment>
<proteinExistence type="inferred from homology"/>
<dbReference type="PANTHER" id="PTHR10146:SF14">
    <property type="entry name" value="PYRIDOXAL PHOSPHATE HOMEOSTASIS PROTEIN"/>
    <property type="match status" value="1"/>
</dbReference>
<dbReference type="Pfam" id="PF01168">
    <property type="entry name" value="Ala_racemase_N"/>
    <property type="match status" value="1"/>
</dbReference>
<reference evidence="6" key="1">
    <citation type="journal article" date="2021" name="ISME J.">
        <title>Fine-scale metabolic discontinuity in a stratified prokaryote microbiome of a Red Sea deep halocline.</title>
        <authorList>
            <person name="Michoud G."/>
            <person name="Ngugi D.K."/>
            <person name="Barozzi A."/>
            <person name="Merlino G."/>
            <person name="Calleja M.L."/>
            <person name="Delgado-Huertas A."/>
            <person name="Moran X.A.G."/>
            <person name="Daffonchio D."/>
        </authorList>
    </citation>
    <scope>NUCLEOTIDE SEQUENCE</scope>
    <source>
        <strain evidence="6">SuakinDeep_MAG55_1</strain>
    </source>
</reference>
<keyword evidence="1 2" id="KW-0663">Pyridoxal phosphate</keyword>
<dbReference type="CDD" id="cd00635">
    <property type="entry name" value="PLPDE_III_YBL036c_like"/>
    <property type="match status" value="1"/>
</dbReference>
<dbReference type="GO" id="GO:0030170">
    <property type="term" value="F:pyridoxal phosphate binding"/>
    <property type="evidence" value="ECO:0007669"/>
    <property type="project" value="UniProtKB-UniRule"/>
</dbReference>
<evidence type="ECO:0000313" key="7">
    <source>
        <dbReference type="Proteomes" id="UP000722750"/>
    </source>
</evidence>
<dbReference type="HAMAP" id="MF_02087">
    <property type="entry name" value="PLP_homeostasis"/>
    <property type="match status" value="1"/>
</dbReference>
<comment type="similarity">
    <text evidence="2 4">Belongs to the pyridoxal phosphate-binding protein YggS/PROSC family.</text>
</comment>
<evidence type="ECO:0000256" key="3">
    <source>
        <dbReference type="PIRSR" id="PIRSR004848-1"/>
    </source>
</evidence>
<dbReference type="SUPFAM" id="SSF51419">
    <property type="entry name" value="PLP-binding barrel"/>
    <property type="match status" value="1"/>
</dbReference>
<protein>
    <recommendedName>
        <fullName evidence="2">Pyridoxal phosphate homeostasis protein</fullName>
        <shortName evidence="2">PLP homeostasis protein</shortName>
    </recommendedName>
</protein>
<comment type="cofactor">
    <cofactor evidence="3">
        <name>pyridoxal 5'-phosphate</name>
        <dbReference type="ChEBI" id="CHEBI:597326"/>
    </cofactor>
</comment>
<sequence length="252" mass="28694">MVEQSSELKTVKKIIEKNLTELQERINLACSRSIYKQKSVELVISTKYVGADIIRILSELGVSCIGENQLQVTERKREELNDLDLSWHMFGHLQRNKVKKAVRIFDLIHSVESVTLAKEINKESEKLGKSTRILVEVNVSGEETKYGLSPEETIPFMREINNLESIKVEGLMTMMPIVDDPETCRPMFKGLRELSERIRDENIQNVEMNILSMGMTQDFEVAIEEGANLVRVGSAVFKGIQNKDIILPLTTK</sequence>
<dbReference type="Proteomes" id="UP000722750">
    <property type="component" value="Unassembled WGS sequence"/>
</dbReference>
<evidence type="ECO:0000313" key="6">
    <source>
        <dbReference type="EMBL" id="MBS1259493.1"/>
    </source>
</evidence>
<feature type="domain" description="Alanine racemase N-terminal" evidence="5">
    <location>
        <begin position="40"/>
        <end position="238"/>
    </location>
</feature>
<evidence type="ECO:0000259" key="5">
    <source>
        <dbReference type="Pfam" id="PF01168"/>
    </source>
</evidence>
<gene>
    <name evidence="6" type="ORF">MAG551_02565</name>
</gene>
<accession>A0A941W541</accession>
<dbReference type="FunFam" id="3.20.20.10:FF:000018">
    <property type="entry name" value="Pyridoxal phosphate homeostasis protein"/>
    <property type="match status" value="1"/>
</dbReference>
<evidence type="ECO:0000256" key="2">
    <source>
        <dbReference type="HAMAP-Rule" id="MF_02087"/>
    </source>
</evidence>
<feature type="modified residue" description="N6-(pyridoxal phosphate)lysine" evidence="2 3">
    <location>
        <position position="47"/>
    </location>
</feature>
<evidence type="ECO:0000256" key="1">
    <source>
        <dbReference type="ARBA" id="ARBA00022898"/>
    </source>
</evidence>
<dbReference type="NCBIfam" id="TIGR00044">
    <property type="entry name" value="YggS family pyridoxal phosphate-dependent enzyme"/>
    <property type="match status" value="1"/>
</dbReference>
<name>A0A941W541_9BACT</name>
<evidence type="ECO:0000256" key="4">
    <source>
        <dbReference type="RuleBase" id="RU004514"/>
    </source>
</evidence>
<dbReference type="InterPro" id="IPR011078">
    <property type="entry name" value="PyrdxlP_homeostasis"/>
</dbReference>
<comment type="function">
    <text evidence="2">Pyridoxal 5'-phosphate (PLP)-binding protein, which is involved in PLP homeostasis.</text>
</comment>
<dbReference type="InterPro" id="IPR001608">
    <property type="entry name" value="Ala_racemase_N"/>
</dbReference>
<organism evidence="6 7">
    <name type="scientific">Candidatus Scalindua arabica</name>
    <dbReference type="NCBI Taxonomy" id="1127984"/>
    <lineage>
        <taxon>Bacteria</taxon>
        <taxon>Pseudomonadati</taxon>
        <taxon>Planctomycetota</taxon>
        <taxon>Candidatus Brocadiia</taxon>
        <taxon>Candidatus Brocadiales</taxon>
        <taxon>Candidatus Scalinduaceae</taxon>
        <taxon>Candidatus Scalindua</taxon>
    </lineage>
</organism>
<dbReference type="EMBL" id="JAANXD010000095">
    <property type="protein sequence ID" value="MBS1259493.1"/>
    <property type="molecule type" value="Genomic_DNA"/>
</dbReference>
<dbReference type="AlphaFoldDB" id="A0A941W541"/>
<dbReference type="Gene3D" id="3.20.20.10">
    <property type="entry name" value="Alanine racemase"/>
    <property type="match status" value="1"/>
</dbReference>
<dbReference type="InterPro" id="IPR029066">
    <property type="entry name" value="PLP-binding_barrel"/>
</dbReference>